<keyword evidence="1" id="KW-0812">Transmembrane</keyword>
<evidence type="ECO:0000256" key="1">
    <source>
        <dbReference type="SAM" id="Phobius"/>
    </source>
</evidence>
<keyword evidence="1" id="KW-0472">Membrane</keyword>
<sequence length="454" mass="49063">MGKNTDTPAYLTSDDAKYTLGIHRGPLISKGDDEGAQLAHVESAGGLSLETRKLKRTEKFQRHWKRFWCLHLLVSIIFLAIFLPVFFLVAIPAISQMVVNKSDLVLVNASVLNPRPDKIQLTLLSALNLKIALPVRIEPITLDLFVHDAGADNAWGQANIDGKVIKGNTTLGVTKVETPLTNLTTWDKYVHNVVFEKETALSVRGVTNSYLGVLKSKVTMDKNIMSPVLDQFKKFSISDSGLIAAREDGTNLVGNVSLPNPSVLTLDIGTLVLDVKSGDLVIGNATVKDVTVKPGDNVFPLTGILDIHTMIENLGEVLASQAKAIKTGNLALDTVTRTVTWNGTLVPYYTNVMKQLTLTANVPIADLVKNTVHNLLSGNETLTEILKSGGDTSKLLGNLSSGDDSDSASSILPETSELASKMKTSIGVRDMFRGANPVKRDLIINSLAGLYKKL</sequence>
<comment type="caution">
    <text evidence="2">The sequence shown here is derived from an EMBL/GenBank/DDBJ whole genome shotgun (WGS) entry which is preliminary data.</text>
</comment>
<accession>A0A9W9IQ90</accession>
<dbReference type="GO" id="GO:0000329">
    <property type="term" value="C:fungal-type vacuole membrane"/>
    <property type="evidence" value="ECO:0007669"/>
    <property type="project" value="InterPro"/>
</dbReference>
<name>A0A9W9IQ90_9EURO</name>
<reference evidence="2" key="2">
    <citation type="journal article" date="2023" name="IMA Fungus">
        <title>Comparative genomic study of the Penicillium genus elucidates a diverse pangenome and 15 lateral gene transfer events.</title>
        <authorList>
            <person name="Petersen C."/>
            <person name="Sorensen T."/>
            <person name="Nielsen M.R."/>
            <person name="Sondergaard T.E."/>
            <person name="Sorensen J.L."/>
            <person name="Fitzpatrick D.A."/>
            <person name="Frisvad J.C."/>
            <person name="Nielsen K.L."/>
        </authorList>
    </citation>
    <scope>NUCLEOTIDE SEQUENCE</scope>
    <source>
        <strain evidence="2">IBT 20477</strain>
    </source>
</reference>
<evidence type="ECO:0000313" key="2">
    <source>
        <dbReference type="EMBL" id="KAJ5181416.1"/>
    </source>
</evidence>
<dbReference type="InterPro" id="IPR022185">
    <property type="entry name" value="DUF3712"/>
</dbReference>
<proteinExistence type="predicted"/>
<dbReference type="EMBL" id="JAPQKQ010000009">
    <property type="protein sequence ID" value="KAJ5181416.1"/>
    <property type="molecule type" value="Genomic_DNA"/>
</dbReference>
<protein>
    <submittedName>
        <fullName evidence="2">Uncharacterized protein</fullName>
    </submittedName>
</protein>
<keyword evidence="1" id="KW-1133">Transmembrane helix</keyword>
<dbReference type="PANTHER" id="PTHR35895:SF2">
    <property type="match status" value="1"/>
</dbReference>
<organism evidence="2 3">
    <name type="scientific">Penicillium cf. viridicatum</name>
    <dbReference type="NCBI Taxonomy" id="2972119"/>
    <lineage>
        <taxon>Eukaryota</taxon>
        <taxon>Fungi</taxon>
        <taxon>Dikarya</taxon>
        <taxon>Ascomycota</taxon>
        <taxon>Pezizomycotina</taxon>
        <taxon>Eurotiomycetes</taxon>
        <taxon>Eurotiomycetidae</taxon>
        <taxon>Eurotiales</taxon>
        <taxon>Aspergillaceae</taxon>
        <taxon>Penicillium</taxon>
    </lineage>
</organism>
<gene>
    <name evidence="2" type="ORF">N7449_011563</name>
</gene>
<dbReference type="Proteomes" id="UP001150942">
    <property type="component" value="Unassembled WGS sequence"/>
</dbReference>
<feature type="transmembrane region" description="Helical" evidence="1">
    <location>
        <begin position="68"/>
        <end position="94"/>
    </location>
</feature>
<dbReference type="AlphaFoldDB" id="A0A9W9IQ90"/>
<reference evidence="2" key="1">
    <citation type="submission" date="2022-11" db="EMBL/GenBank/DDBJ databases">
        <authorList>
            <person name="Petersen C."/>
        </authorList>
    </citation>
    <scope>NUCLEOTIDE SEQUENCE</scope>
    <source>
        <strain evidence="2">IBT 20477</strain>
    </source>
</reference>
<dbReference type="OrthoDB" id="10039566at2759"/>
<evidence type="ECO:0000313" key="3">
    <source>
        <dbReference type="Proteomes" id="UP001150942"/>
    </source>
</evidence>
<keyword evidence="3" id="KW-1185">Reference proteome</keyword>
<dbReference type="Pfam" id="PF12505">
    <property type="entry name" value="DUF3712"/>
    <property type="match status" value="1"/>
</dbReference>
<dbReference type="PANTHER" id="PTHR35895">
    <property type="entry name" value="CHROMOSOME 16, WHOLE GENOME SHOTGUN SEQUENCE"/>
    <property type="match status" value="1"/>
</dbReference>
<dbReference type="InterPro" id="IPR046368">
    <property type="entry name" value="Tag1"/>
</dbReference>